<evidence type="ECO:0000256" key="8">
    <source>
        <dbReference type="SAM" id="Phobius"/>
    </source>
</evidence>
<keyword evidence="7 8" id="KW-0472">Membrane</keyword>
<dbReference type="InterPro" id="IPR000701">
    <property type="entry name" value="SuccDH_FuR_B_TM-su"/>
</dbReference>
<dbReference type="GO" id="GO:0016020">
    <property type="term" value="C:membrane"/>
    <property type="evidence" value="ECO:0007669"/>
    <property type="project" value="UniProtKB-SubCell"/>
</dbReference>
<evidence type="ECO:0000313" key="10">
    <source>
        <dbReference type="Proteomes" id="UP000594688"/>
    </source>
</evidence>
<reference evidence="9 10" key="1">
    <citation type="submission" date="2020-02" db="EMBL/GenBank/DDBJ databases">
        <title>Genomic and physiological characterization of two novel Nitrospinaceae genera.</title>
        <authorList>
            <person name="Mueller A.J."/>
            <person name="Jung M.-Y."/>
            <person name="Strachan C.R."/>
            <person name="Herbold C.W."/>
            <person name="Kirkegaard R.H."/>
            <person name="Daims H."/>
        </authorList>
    </citation>
    <scope>NUCLEOTIDE SEQUENCE [LARGE SCALE GENOMIC DNA]</scope>
    <source>
        <strain evidence="9">EB</strain>
    </source>
</reference>
<comment type="subcellular location">
    <subcellularLocation>
        <location evidence="1">Membrane</location>
    </subcellularLocation>
</comment>
<feature type="transmembrane region" description="Helical" evidence="8">
    <location>
        <begin position="190"/>
        <end position="210"/>
    </location>
</feature>
<keyword evidence="4" id="KW-0479">Metal-binding</keyword>
<organism evidence="9 10">
    <name type="scientific">Candidatus Nitronauta litoralis</name>
    <dbReference type="NCBI Taxonomy" id="2705533"/>
    <lineage>
        <taxon>Bacteria</taxon>
        <taxon>Pseudomonadati</taxon>
        <taxon>Nitrospinota/Tectimicrobiota group</taxon>
        <taxon>Nitrospinota</taxon>
        <taxon>Nitrospinia</taxon>
        <taxon>Nitrospinales</taxon>
        <taxon>Nitrospinaceae</taxon>
        <taxon>Candidatus Nitronauta</taxon>
    </lineage>
</organism>
<keyword evidence="2" id="KW-0349">Heme</keyword>
<evidence type="ECO:0000313" key="9">
    <source>
        <dbReference type="EMBL" id="QPJ60572.1"/>
    </source>
</evidence>
<dbReference type="KEGG" id="nli:G3M70_01185"/>
<dbReference type="EMBL" id="CP048685">
    <property type="protein sequence ID" value="QPJ60572.1"/>
    <property type="molecule type" value="Genomic_DNA"/>
</dbReference>
<feature type="transmembrane region" description="Helical" evidence="8">
    <location>
        <begin position="58"/>
        <end position="81"/>
    </location>
</feature>
<protein>
    <submittedName>
        <fullName evidence="9">Succinate dehydrogenase</fullName>
    </submittedName>
</protein>
<dbReference type="Pfam" id="PF01127">
    <property type="entry name" value="Sdh_cyt"/>
    <property type="match status" value="1"/>
</dbReference>
<dbReference type="InterPro" id="IPR034804">
    <property type="entry name" value="SQR/QFR_C/D"/>
</dbReference>
<sequence>MDRLSKDQIHFLLLKIHSLTGLVPIGAYLVVHLSVNSLRTVGVLPYQLSIDAINNLPFLIWIETIFIYIPLLFHSFMGFYISKSAKYNLSRYRYPRNGLYTLQRITGAIVFVFLIYHVGTTVVPKWTNDKHLFEAAPFLIDILNNQFGTWTGRILYLIGITSATFHFANGLWGFCISWGLVVGKKAQRNAALAFSLVGLALTVMGLATVFEFSMHPESTVPTILDASHPGEAS</sequence>
<evidence type="ECO:0000256" key="3">
    <source>
        <dbReference type="ARBA" id="ARBA00022692"/>
    </source>
</evidence>
<evidence type="ECO:0000256" key="1">
    <source>
        <dbReference type="ARBA" id="ARBA00004370"/>
    </source>
</evidence>
<keyword evidence="3 8" id="KW-0812">Transmembrane</keyword>
<dbReference type="GO" id="GO:0046872">
    <property type="term" value="F:metal ion binding"/>
    <property type="evidence" value="ECO:0007669"/>
    <property type="project" value="UniProtKB-KW"/>
</dbReference>
<keyword evidence="6" id="KW-0408">Iron</keyword>
<evidence type="ECO:0000256" key="7">
    <source>
        <dbReference type="ARBA" id="ARBA00023136"/>
    </source>
</evidence>
<gene>
    <name evidence="9" type="ORF">G3M70_01185</name>
</gene>
<evidence type="ECO:0000256" key="4">
    <source>
        <dbReference type="ARBA" id="ARBA00022723"/>
    </source>
</evidence>
<proteinExistence type="predicted"/>
<evidence type="ECO:0000256" key="2">
    <source>
        <dbReference type="ARBA" id="ARBA00022617"/>
    </source>
</evidence>
<evidence type="ECO:0000256" key="6">
    <source>
        <dbReference type="ARBA" id="ARBA00023004"/>
    </source>
</evidence>
<dbReference type="Proteomes" id="UP000594688">
    <property type="component" value="Chromosome"/>
</dbReference>
<feature type="transmembrane region" description="Helical" evidence="8">
    <location>
        <begin position="12"/>
        <end position="31"/>
    </location>
</feature>
<dbReference type="AlphaFoldDB" id="A0A7T0BT77"/>
<feature type="transmembrane region" description="Helical" evidence="8">
    <location>
        <begin position="154"/>
        <end position="178"/>
    </location>
</feature>
<dbReference type="SUPFAM" id="SSF81343">
    <property type="entry name" value="Fumarate reductase respiratory complex transmembrane subunits"/>
    <property type="match status" value="1"/>
</dbReference>
<name>A0A7T0BT77_9BACT</name>
<keyword evidence="5 8" id="KW-1133">Transmembrane helix</keyword>
<dbReference type="Gene3D" id="1.20.1300.10">
    <property type="entry name" value="Fumarate reductase/succinate dehydrogenase, transmembrane subunit"/>
    <property type="match status" value="1"/>
</dbReference>
<feature type="transmembrane region" description="Helical" evidence="8">
    <location>
        <begin position="102"/>
        <end position="119"/>
    </location>
</feature>
<evidence type="ECO:0000256" key="5">
    <source>
        <dbReference type="ARBA" id="ARBA00022989"/>
    </source>
</evidence>
<accession>A0A7T0BT77</accession>